<dbReference type="EMBL" id="JAHFZB010000001">
    <property type="protein sequence ID" value="KAK6494073.1"/>
    <property type="molecule type" value="Genomic_DNA"/>
</dbReference>
<dbReference type="SUPFAM" id="SSF48403">
    <property type="entry name" value="Ankyrin repeat"/>
    <property type="match status" value="1"/>
</dbReference>
<sequence>MSHSGNDLVIIYEEEAEQWATYLKSVFIEKINVQNMCCYDIGMVSIKNDDFLKFSFYKCKLLILSKGMLETMCQIRRFFLSRVLQPPQTVVILQCGVESSSKLFDLVPLGSECLEISSEQDPQEYLATVTGIIYKGAQAVTNVNARTAELEFKVEKKHSVGALPVKSSILVIPTRIPCEKPEDIFLLLRDALNPKDIEIEFQANNQKVKVKPTPWNEKILCVKALDFPAGTINVNIYCRGVITTKTEIQYYTAMGEIEHLLKKAADPIDFMCQAFQISSIDKLDQLLTSSLKDRMPAGGLGVLQIDGSNKSIQHSDELPTLLHFAAKNGLKNLAALLLQCPGAQQAARMTNKHRESPVTLAEKHGHTDLQKLIEEILVSVNITFLCEEHPFPFSLSGNERKEALNLQREEEEEEEEEEELEEEEEEEDPYALVGINDEVYDMILSSNKEANETRKTRGASIINRPPAPTPRPAATAKEDSTPFIAQVFQQKADSGPLYSLPERQVKGRDSVTSMYDTFVPRQPPGLEELIQLQEKVKSGSISMDEALDKFSKWQKDQRGMDIIQQENLRQLRESIINNRAEDDSVYGKILLLSRNADMNEGRRGSKNVDEGFYSKPLKGQQPPVPWKPAK</sequence>
<dbReference type="Proteomes" id="UP001369086">
    <property type="component" value="Unassembled WGS sequence"/>
</dbReference>
<dbReference type="InterPro" id="IPR041340">
    <property type="entry name" value="PIK3AP1_TIR"/>
</dbReference>
<feature type="domain" description="DBB" evidence="3">
    <location>
        <begin position="171"/>
        <end position="303"/>
    </location>
</feature>
<evidence type="ECO:0000256" key="2">
    <source>
        <dbReference type="SAM" id="MobiDB-lite"/>
    </source>
</evidence>
<evidence type="ECO:0000256" key="1">
    <source>
        <dbReference type="ARBA" id="ARBA00022553"/>
    </source>
</evidence>
<keyword evidence="1" id="KW-0597">Phosphoprotein</keyword>
<reference evidence="4 5" key="1">
    <citation type="submission" date="2021-05" db="EMBL/GenBank/DDBJ databases">
        <authorList>
            <person name="Zahm M."/>
            <person name="Klopp C."/>
            <person name="Cabau C."/>
            <person name="Kuhl H."/>
            <person name="Suciu R."/>
            <person name="Ciorpac M."/>
            <person name="Holostenco D."/>
            <person name="Gessner J."/>
            <person name="Wuertz S."/>
            <person name="Hohne C."/>
            <person name="Stock M."/>
            <person name="Gislard M."/>
            <person name="Lluch J."/>
            <person name="Milhes M."/>
            <person name="Lampietro C."/>
            <person name="Lopez Roques C."/>
            <person name="Donnadieu C."/>
            <person name="Du K."/>
            <person name="Schartl M."/>
            <person name="Guiguen Y."/>
        </authorList>
    </citation>
    <scope>NUCLEOTIDE SEQUENCE [LARGE SCALE GENOMIC DNA]</scope>
    <source>
        <strain evidence="4">Hh-F2</strain>
        <tissue evidence="4">Blood</tissue>
    </source>
</reference>
<organism evidence="4 5">
    <name type="scientific">Huso huso</name>
    <name type="common">Beluga</name>
    <name type="synonym">Acipenser huso</name>
    <dbReference type="NCBI Taxonomy" id="61971"/>
    <lineage>
        <taxon>Eukaryota</taxon>
        <taxon>Metazoa</taxon>
        <taxon>Chordata</taxon>
        <taxon>Craniata</taxon>
        <taxon>Vertebrata</taxon>
        <taxon>Euteleostomi</taxon>
        <taxon>Actinopterygii</taxon>
        <taxon>Chondrostei</taxon>
        <taxon>Acipenseriformes</taxon>
        <taxon>Acipenseridae</taxon>
        <taxon>Huso</taxon>
    </lineage>
</organism>
<evidence type="ECO:0000313" key="5">
    <source>
        <dbReference type="Proteomes" id="UP001369086"/>
    </source>
</evidence>
<comment type="caution">
    <text evidence="4">The sequence shown here is derived from an EMBL/GenBank/DDBJ whole genome shotgun (WGS) entry which is preliminary data.</text>
</comment>
<dbReference type="InterPro" id="IPR035897">
    <property type="entry name" value="Toll_tir_struct_dom_sf"/>
</dbReference>
<dbReference type="InterPro" id="IPR017893">
    <property type="entry name" value="DBB_domain"/>
</dbReference>
<feature type="compositionally biased region" description="Acidic residues" evidence="2">
    <location>
        <begin position="409"/>
        <end position="429"/>
    </location>
</feature>
<dbReference type="InterPro" id="IPR036770">
    <property type="entry name" value="Ankyrin_rpt-contain_sf"/>
</dbReference>
<dbReference type="PROSITE" id="PS51376">
    <property type="entry name" value="DBB"/>
    <property type="match status" value="1"/>
</dbReference>
<dbReference type="SMART" id="SM01282">
    <property type="entry name" value="DBB"/>
    <property type="match status" value="1"/>
</dbReference>
<dbReference type="PANTHER" id="PTHR16267">
    <property type="entry name" value="BANK1/PIK3AP1 FAMILY MEMBER"/>
    <property type="match status" value="1"/>
</dbReference>
<feature type="region of interest" description="Disordered" evidence="2">
    <location>
        <begin position="596"/>
        <end position="630"/>
    </location>
</feature>
<evidence type="ECO:0000313" key="4">
    <source>
        <dbReference type="EMBL" id="KAK6494073.1"/>
    </source>
</evidence>
<accession>A0ABR1AAC6</accession>
<dbReference type="Pfam" id="PF14545">
    <property type="entry name" value="DBB"/>
    <property type="match status" value="1"/>
</dbReference>
<dbReference type="Pfam" id="PF18567">
    <property type="entry name" value="TIR_3"/>
    <property type="match status" value="1"/>
</dbReference>
<evidence type="ECO:0000259" key="3">
    <source>
        <dbReference type="PROSITE" id="PS51376"/>
    </source>
</evidence>
<protein>
    <submittedName>
        <fullName evidence="4">B-cell scaffold protein with ankyrin repeats</fullName>
    </submittedName>
</protein>
<dbReference type="PANTHER" id="PTHR16267:SF13">
    <property type="entry name" value="B-CELL SCAFFOLD PROTEIN WITH ANKYRIN REPEATS"/>
    <property type="match status" value="1"/>
</dbReference>
<gene>
    <name evidence="4" type="ORF">HHUSO_G523</name>
</gene>
<feature type="compositionally biased region" description="Basic and acidic residues" evidence="2">
    <location>
        <begin position="597"/>
        <end position="609"/>
    </location>
</feature>
<keyword evidence="5" id="KW-1185">Reference proteome</keyword>
<proteinExistence type="predicted"/>
<feature type="region of interest" description="Disordered" evidence="2">
    <location>
        <begin position="449"/>
        <end position="476"/>
    </location>
</feature>
<dbReference type="InterPro" id="IPR052446">
    <property type="entry name" value="B-cell_PI3K-Signaling_Adptrs"/>
</dbReference>
<name>A0ABR1AAC6_HUSHU</name>
<dbReference type="Gene3D" id="3.40.50.10140">
    <property type="entry name" value="Toll/interleukin-1 receptor homology (TIR) domain"/>
    <property type="match status" value="1"/>
</dbReference>
<dbReference type="Gene3D" id="1.25.40.20">
    <property type="entry name" value="Ankyrin repeat-containing domain"/>
    <property type="match status" value="1"/>
</dbReference>
<feature type="region of interest" description="Disordered" evidence="2">
    <location>
        <begin position="402"/>
        <end position="430"/>
    </location>
</feature>